<keyword evidence="3" id="KW-1185">Reference proteome</keyword>
<evidence type="ECO:0000313" key="2">
    <source>
        <dbReference type="EMBL" id="EGG10530.1"/>
    </source>
</evidence>
<dbReference type="AlphaFoldDB" id="F4RAT2"/>
<dbReference type="EMBL" id="GL883094">
    <property type="protein sequence ID" value="EGG10530.1"/>
    <property type="molecule type" value="Genomic_DNA"/>
</dbReference>
<dbReference type="InParanoid" id="F4RAT2"/>
<proteinExistence type="predicted"/>
<evidence type="ECO:0000313" key="3">
    <source>
        <dbReference type="Proteomes" id="UP000001072"/>
    </source>
</evidence>
<feature type="chain" id="PRO_5003314958" description="Secreted protein" evidence="1">
    <location>
        <begin position="21"/>
        <end position="191"/>
    </location>
</feature>
<dbReference type="VEuPathDB" id="FungiDB:MELLADRAFT_93544"/>
<gene>
    <name evidence="2" type="ORF">MELLADRAFT_93544</name>
</gene>
<dbReference type="KEGG" id="mlr:MELLADRAFT_93544"/>
<evidence type="ECO:0008006" key="4">
    <source>
        <dbReference type="Google" id="ProtNLM"/>
    </source>
</evidence>
<dbReference type="HOGENOM" id="CLU_1421694_0_0_1"/>
<feature type="signal peptide" evidence="1">
    <location>
        <begin position="1"/>
        <end position="20"/>
    </location>
</feature>
<accession>F4RAT2</accession>
<organism evidence="3">
    <name type="scientific">Melampsora larici-populina (strain 98AG31 / pathotype 3-4-7)</name>
    <name type="common">Poplar leaf rust fungus</name>
    <dbReference type="NCBI Taxonomy" id="747676"/>
    <lineage>
        <taxon>Eukaryota</taxon>
        <taxon>Fungi</taxon>
        <taxon>Dikarya</taxon>
        <taxon>Basidiomycota</taxon>
        <taxon>Pucciniomycotina</taxon>
        <taxon>Pucciniomycetes</taxon>
        <taxon>Pucciniales</taxon>
        <taxon>Melampsoraceae</taxon>
        <taxon>Melampsora</taxon>
    </lineage>
</organism>
<name>F4RAT2_MELLP</name>
<protein>
    <recommendedName>
        <fullName evidence="4">Secreted protein</fullName>
    </recommendedName>
</protein>
<dbReference type="Proteomes" id="UP000001072">
    <property type="component" value="Unassembled WGS sequence"/>
</dbReference>
<dbReference type="RefSeq" id="XP_007405999.1">
    <property type="nucleotide sequence ID" value="XM_007405937.1"/>
</dbReference>
<sequence length="191" mass="21025">MTLLLRTLALAFSMGSYVLASAGGSGSEFLVQIGSSLRDTQVAVEGHEHKIRALCSMDQIPEDNFEFAEKISSELTGISTNLTNLKKKFDNLTAPNEALVTPLNLTINATTGILNSLMNSYNLVTALLGPAMREKNEVDLPAISLAMTKVLVELFARFKLNIRSEIRKGIDLNAFEKAKYDFNNIAYLFME</sequence>
<dbReference type="GeneID" id="18936610"/>
<reference evidence="3" key="1">
    <citation type="journal article" date="2011" name="Proc. Natl. Acad. Sci. U.S.A.">
        <title>Obligate biotrophy features unraveled by the genomic analysis of rust fungi.</title>
        <authorList>
            <person name="Duplessis S."/>
            <person name="Cuomo C.A."/>
            <person name="Lin Y.-C."/>
            <person name="Aerts A."/>
            <person name="Tisserant E."/>
            <person name="Veneault-Fourrey C."/>
            <person name="Joly D.L."/>
            <person name="Hacquard S."/>
            <person name="Amselem J."/>
            <person name="Cantarel B.L."/>
            <person name="Chiu R."/>
            <person name="Coutinho P.M."/>
            <person name="Feau N."/>
            <person name="Field M."/>
            <person name="Frey P."/>
            <person name="Gelhaye E."/>
            <person name="Goldberg J."/>
            <person name="Grabherr M.G."/>
            <person name="Kodira C.D."/>
            <person name="Kohler A."/>
            <person name="Kuees U."/>
            <person name="Lindquist E.A."/>
            <person name="Lucas S.M."/>
            <person name="Mago R."/>
            <person name="Mauceli E."/>
            <person name="Morin E."/>
            <person name="Murat C."/>
            <person name="Pangilinan J.L."/>
            <person name="Park R."/>
            <person name="Pearson M."/>
            <person name="Quesneville H."/>
            <person name="Rouhier N."/>
            <person name="Sakthikumar S."/>
            <person name="Salamov A.A."/>
            <person name="Schmutz J."/>
            <person name="Selles B."/>
            <person name="Shapiro H."/>
            <person name="Tanguay P."/>
            <person name="Tuskan G.A."/>
            <person name="Henrissat B."/>
            <person name="Van de Peer Y."/>
            <person name="Rouze P."/>
            <person name="Ellis J.G."/>
            <person name="Dodds P.N."/>
            <person name="Schein J.E."/>
            <person name="Zhong S."/>
            <person name="Hamelin R.C."/>
            <person name="Grigoriev I.V."/>
            <person name="Szabo L.J."/>
            <person name="Martin F."/>
        </authorList>
    </citation>
    <scope>NUCLEOTIDE SEQUENCE [LARGE SCALE GENOMIC DNA]</scope>
    <source>
        <strain evidence="3">98AG31 / pathotype 3-4-7</strain>
    </source>
</reference>
<evidence type="ECO:0000256" key="1">
    <source>
        <dbReference type="SAM" id="SignalP"/>
    </source>
</evidence>
<keyword evidence="1" id="KW-0732">Signal</keyword>